<accession>U9U8B1</accession>
<proteinExistence type="predicted"/>
<reference evidence="1" key="1">
    <citation type="submission" date="2013-07" db="EMBL/GenBank/DDBJ databases">
        <title>The genome of an arbuscular mycorrhizal fungus provides insights into the evolution of the oldest plant symbiosis.</title>
        <authorList>
            <consortium name="DOE Joint Genome Institute"/>
            <person name="Tisserant E."/>
            <person name="Malbreil M."/>
            <person name="Kuo A."/>
            <person name="Kohler A."/>
            <person name="Symeonidi A."/>
            <person name="Balestrini R."/>
            <person name="Charron P."/>
            <person name="Duensing N."/>
            <person name="Frei-dit-Frey N."/>
            <person name="Gianinazzi-Pearson V."/>
            <person name="Gilbert B."/>
            <person name="Handa Y."/>
            <person name="Hijri M."/>
            <person name="Kaul R."/>
            <person name="Kawaguchi M."/>
            <person name="Krajinski F."/>
            <person name="Lammers P."/>
            <person name="Lapierre D."/>
            <person name="Masclaux F.G."/>
            <person name="Murat C."/>
            <person name="Morin E."/>
            <person name="Ndikumana S."/>
            <person name="Pagni M."/>
            <person name="Petitpierre D."/>
            <person name="Requena N."/>
            <person name="Rosikiewicz P."/>
            <person name="Riley R."/>
            <person name="Saito K."/>
            <person name="San Clemente H."/>
            <person name="Shapiro H."/>
            <person name="van Tuinen D."/>
            <person name="Becard G."/>
            <person name="Bonfante P."/>
            <person name="Paszkowski U."/>
            <person name="Shachar-Hill Y."/>
            <person name="Young J.P."/>
            <person name="Sanders I.R."/>
            <person name="Henrissat B."/>
            <person name="Rensing S.A."/>
            <person name="Grigoriev I.V."/>
            <person name="Corradi N."/>
            <person name="Roux C."/>
            <person name="Martin F."/>
        </authorList>
    </citation>
    <scope>NUCLEOTIDE SEQUENCE</scope>
    <source>
        <strain evidence="1">DAOM 197198</strain>
    </source>
</reference>
<protein>
    <submittedName>
        <fullName evidence="1">Uncharacterized protein</fullName>
    </submittedName>
</protein>
<organism evidence="1">
    <name type="scientific">Rhizophagus irregularis (strain DAOM 181602 / DAOM 197198 / MUCL 43194)</name>
    <name type="common">Arbuscular mycorrhizal fungus</name>
    <name type="synonym">Glomus intraradices</name>
    <dbReference type="NCBI Taxonomy" id="747089"/>
    <lineage>
        <taxon>Eukaryota</taxon>
        <taxon>Fungi</taxon>
        <taxon>Fungi incertae sedis</taxon>
        <taxon>Mucoromycota</taxon>
        <taxon>Glomeromycotina</taxon>
        <taxon>Glomeromycetes</taxon>
        <taxon>Glomerales</taxon>
        <taxon>Glomeraceae</taxon>
        <taxon>Rhizophagus</taxon>
    </lineage>
</organism>
<dbReference type="EMBL" id="KI285567">
    <property type="protein sequence ID" value="ESA11846.1"/>
    <property type="molecule type" value="Genomic_DNA"/>
</dbReference>
<dbReference type="AlphaFoldDB" id="U9U8B1"/>
<dbReference type="HOGENOM" id="CLU_2795231_0_0_1"/>
<gene>
    <name evidence="1" type="ORF">GLOINDRAFT_27830</name>
</gene>
<dbReference type="VEuPathDB" id="FungiDB:RhiirFUN_025193"/>
<name>U9U8B1_RHIID</name>
<sequence length="68" mass="7938">MQLKKEWNNRINGKNMTQRSIFDKEIMNVLFDDFSARCNDDNKIILVLHIDIGGLGYFALNAKSERFS</sequence>
<evidence type="ECO:0000313" key="1">
    <source>
        <dbReference type="EMBL" id="ESA11846.1"/>
    </source>
</evidence>